<dbReference type="Proteomes" id="UP000784294">
    <property type="component" value="Unassembled WGS sequence"/>
</dbReference>
<dbReference type="SMART" id="SM00249">
    <property type="entry name" value="PHD"/>
    <property type="match status" value="1"/>
</dbReference>
<evidence type="ECO:0000256" key="6">
    <source>
        <dbReference type="ARBA" id="ARBA00023015"/>
    </source>
</evidence>
<dbReference type="EMBL" id="CAAALY010061456">
    <property type="protein sequence ID" value="VEL23350.1"/>
    <property type="molecule type" value="Genomic_DNA"/>
</dbReference>
<dbReference type="PANTHER" id="PTHR45888">
    <property type="entry name" value="HL01030P-RELATED"/>
    <property type="match status" value="1"/>
</dbReference>
<name>A0A3S5BGH1_9PLAT</name>
<dbReference type="AlphaFoldDB" id="A0A3S5BGH1"/>
<dbReference type="InterPro" id="IPR001965">
    <property type="entry name" value="Znf_PHD"/>
</dbReference>
<comment type="subcellular location">
    <subcellularLocation>
        <location evidence="1">Nucleus</location>
    </subcellularLocation>
</comment>
<evidence type="ECO:0000259" key="10">
    <source>
        <dbReference type="PROSITE" id="PS50016"/>
    </source>
</evidence>
<dbReference type="Pfam" id="PF00628">
    <property type="entry name" value="PHD"/>
    <property type="match status" value="1"/>
</dbReference>
<dbReference type="OrthoDB" id="1903104at2759"/>
<dbReference type="SUPFAM" id="SSF57903">
    <property type="entry name" value="FYVE/PHD zinc finger"/>
    <property type="match status" value="1"/>
</dbReference>
<evidence type="ECO:0000256" key="9">
    <source>
        <dbReference type="PROSITE-ProRule" id="PRU00146"/>
    </source>
</evidence>
<dbReference type="InterPro" id="IPR019787">
    <property type="entry name" value="Znf_PHD-finger"/>
</dbReference>
<evidence type="ECO:0000313" key="11">
    <source>
        <dbReference type="EMBL" id="VEL23350.1"/>
    </source>
</evidence>
<keyword evidence="8" id="KW-0539">Nucleus</keyword>
<keyword evidence="6" id="KW-0805">Transcription regulation</keyword>
<accession>A0A3S5BGH1</accession>
<proteinExistence type="predicted"/>
<dbReference type="PANTHER" id="PTHR45888:SF5">
    <property type="entry name" value="D4, ISOFORM A"/>
    <property type="match status" value="1"/>
</dbReference>
<sequence length="317" mass="32596">MVSPFPVLEFSDPGSATFTGLQCAYLFLIPTQVFLLLLMECKGLEQMLFCDDCDRGYHMYCLKPPLSEPPEGSWSCQLCVDCYQSNAASNTKGSALSASVNLPAASSISTSSLSSASSTSSSCTSADALLVSSSAPGTGNGSIEGTLMLGPGPIFNGRGSAHLTSYSKSDCNIASSITTADPRLRSGLVAEALGQVSCSTGSKPTSSDYICPSPNTTLQSHLLFSQSVSGIGLPTNQSRLHNCQSIIAQLPGQYIPNPSCLTSVSQHENASISLNTVLPSGLSCPPPLVTSVTNPVSGSVSATGISALLGMTNSSLI</sequence>
<keyword evidence="12" id="KW-1185">Reference proteome</keyword>
<organism evidence="11 12">
    <name type="scientific">Protopolystoma xenopodis</name>
    <dbReference type="NCBI Taxonomy" id="117903"/>
    <lineage>
        <taxon>Eukaryota</taxon>
        <taxon>Metazoa</taxon>
        <taxon>Spiralia</taxon>
        <taxon>Lophotrochozoa</taxon>
        <taxon>Platyhelminthes</taxon>
        <taxon>Monogenea</taxon>
        <taxon>Polyopisthocotylea</taxon>
        <taxon>Polystomatidea</taxon>
        <taxon>Polystomatidae</taxon>
        <taxon>Protopolystoma</taxon>
    </lineage>
</organism>
<keyword evidence="4 9" id="KW-0863">Zinc-finger</keyword>
<evidence type="ECO:0000256" key="3">
    <source>
        <dbReference type="ARBA" id="ARBA00022737"/>
    </source>
</evidence>
<keyword evidence="5" id="KW-0862">Zinc</keyword>
<dbReference type="InterPro" id="IPR013083">
    <property type="entry name" value="Znf_RING/FYVE/PHD"/>
</dbReference>
<gene>
    <name evidence="11" type="ORF">PXEA_LOCUS16790</name>
</gene>
<reference evidence="11" key="1">
    <citation type="submission" date="2018-11" db="EMBL/GenBank/DDBJ databases">
        <authorList>
            <consortium name="Pathogen Informatics"/>
        </authorList>
    </citation>
    <scope>NUCLEOTIDE SEQUENCE</scope>
</reference>
<keyword evidence="7" id="KW-0804">Transcription</keyword>
<keyword evidence="2" id="KW-0479">Metal-binding</keyword>
<evidence type="ECO:0000256" key="1">
    <source>
        <dbReference type="ARBA" id="ARBA00004123"/>
    </source>
</evidence>
<evidence type="ECO:0000256" key="4">
    <source>
        <dbReference type="ARBA" id="ARBA00022771"/>
    </source>
</evidence>
<evidence type="ECO:0000313" key="12">
    <source>
        <dbReference type="Proteomes" id="UP000784294"/>
    </source>
</evidence>
<dbReference type="GO" id="GO:0008270">
    <property type="term" value="F:zinc ion binding"/>
    <property type="evidence" value="ECO:0007669"/>
    <property type="project" value="UniProtKB-KW"/>
</dbReference>
<comment type="caution">
    <text evidence="11">The sequence shown here is derived from an EMBL/GenBank/DDBJ whole genome shotgun (WGS) entry which is preliminary data.</text>
</comment>
<evidence type="ECO:0000256" key="2">
    <source>
        <dbReference type="ARBA" id="ARBA00022723"/>
    </source>
</evidence>
<dbReference type="InterPro" id="IPR011011">
    <property type="entry name" value="Znf_FYVE_PHD"/>
</dbReference>
<dbReference type="PROSITE" id="PS50016">
    <property type="entry name" value="ZF_PHD_2"/>
    <property type="match status" value="1"/>
</dbReference>
<evidence type="ECO:0000256" key="8">
    <source>
        <dbReference type="ARBA" id="ARBA00023242"/>
    </source>
</evidence>
<dbReference type="Gene3D" id="3.30.40.10">
    <property type="entry name" value="Zinc/RING finger domain, C3HC4 (zinc finger)"/>
    <property type="match status" value="1"/>
</dbReference>
<protein>
    <recommendedName>
        <fullName evidence="10">PHD-type domain-containing protein</fullName>
    </recommendedName>
</protein>
<keyword evidence="3" id="KW-0677">Repeat</keyword>
<dbReference type="GO" id="GO:0005634">
    <property type="term" value="C:nucleus"/>
    <property type="evidence" value="ECO:0007669"/>
    <property type="project" value="UniProtKB-SubCell"/>
</dbReference>
<feature type="domain" description="PHD-type" evidence="10">
    <location>
        <begin position="35"/>
        <end position="82"/>
    </location>
</feature>
<evidence type="ECO:0000256" key="5">
    <source>
        <dbReference type="ARBA" id="ARBA00022833"/>
    </source>
</evidence>
<evidence type="ECO:0000256" key="7">
    <source>
        <dbReference type="ARBA" id="ARBA00023163"/>
    </source>
</evidence>